<dbReference type="GO" id="GO:0003723">
    <property type="term" value="F:RNA binding"/>
    <property type="evidence" value="ECO:0007669"/>
    <property type="project" value="TreeGrafter"/>
</dbReference>
<dbReference type="PANTHER" id="PTHR23148">
    <property type="entry name" value="SERINE/ARGININE REGULATED NUCLEAR MATRIX PROTEIN"/>
    <property type="match status" value="1"/>
</dbReference>
<accession>A0A1W0A5R0</accession>
<dbReference type="InterPro" id="IPR052225">
    <property type="entry name" value="Ser/Arg_repetitive_matrix"/>
</dbReference>
<evidence type="ECO:0000313" key="5">
    <source>
        <dbReference type="Proteomes" id="UP000243217"/>
    </source>
</evidence>
<feature type="domain" description="PWI" evidence="3">
    <location>
        <begin position="29"/>
        <end position="131"/>
    </location>
</feature>
<feature type="compositionally biased region" description="Basic and acidic residues" evidence="2">
    <location>
        <begin position="271"/>
        <end position="280"/>
    </location>
</feature>
<dbReference type="GO" id="GO:0048024">
    <property type="term" value="P:regulation of mRNA splicing, via spliceosome"/>
    <property type="evidence" value="ECO:0007669"/>
    <property type="project" value="TreeGrafter"/>
</dbReference>
<keyword evidence="5" id="KW-1185">Reference proteome</keyword>
<dbReference type="PROSITE" id="PS51025">
    <property type="entry name" value="PWI"/>
    <property type="match status" value="1"/>
</dbReference>
<name>A0A1W0A5R0_9STRA</name>
<dbReference type="Gene3D" id="1.20.1390.10">
    <property type="entry name" value="PWI domain"/>
    <property type="match status" value="1"/>
</dbReference>
<evidence type="ECO:0000256" key="1">
    <source>
        <dbReference type="ARBA" id="ARBA00022664"/>
    </source>
</evidence>
<dbReference type="PANTHER" id="PTHR23148:SF0">
    <property type="entry name" value="SERINE_ARGININE REPETITIVE MATRIX PROTEIN 1"/>
    <property type="match status" value="1"/>
</dbReference>
<evidence type="ECO:0000256" key="2">
    <source>
        <dbReference type="SAM" id="MobiDB-lite"/>
    </source>
</evidence>
<keyword evidence="1" id="KW-0507">mRNA processing</keyword>
<feature type="region of interest" description="Disordered" evidence="2">
    <location>
        <begin position="145"/>
        <end position="355"/>
    </location>
</feature>
<evidence type="ECO:0000313" key="4">
    <source>
        <dbReference type="EMBL" id="OQS05623.1"/>
    </source>
</evidence>
<gene>
    <name evidence="4" type="ORF">THRCLA_02277</name>
</gene>
<feature type="compositionally biased region" description="Basic residues" evidence="2">
    <location>
        <begin position="286"/>
        <end position="318"/>
    </location>
</feature>
<organism evidence="4 5">
    <name type="scientific">Thraustotheca clavata</name>
    <dbReference type="NCBI Taxonomy" id="74557"/>
    <lineage>
        <taxon>Eukaryota</taxon>
        <taxon>Sar</taxon>
        <taxon>Stramenopiles</taxon>
        <taxon>Oomycota</taxon>
        <taxon>Saprolegniomycetes</taxon>
        <taxon>Saprolegniales</taxon>
        <taxon>Achlyaceae</taxon>
        <taxon>Thraustotheca</taxon>
    </lineage>
</organism>
<dbReference type="EMBL" id="JNBS01000437">
    <property type="protein sequence ID" value="OQS05623.1"/>
    <property type="molecule type" value="Genomic_DNA"/>
</dbReference>
<proteinExistence type="predicted"/>
<feature type="compositionally biased region" description="Basic and acidic residues" evidence="2">
    <location>
        <begin position="145"/>
        <end position="155"/>
    </location>
</feature>
<feature type="compositionally biased region" description="Basic residues" evidence="2">
    <location>
        <begin position="200"/>
        <end position="219"/>
    </location>
</feature>
<dbReference type="Pfam" id="PF01480">
    <property type="entry name" value="PWI"/>
    <property type="match status" value="1"/>
</dbReference>
<dbReference type="SMART" id="SM00311">
    <property type="entry name" value="PWI"/>
    <property type="match status" value="1"/>
</dbReference>
<dbReference type="SUPFAM" id="SSF101233">
    <property type="entry name" value="PWI domain"/>
    <property type="match status" value="1"/>
</dbReference>
<dbReference type="InterPro" id="IPR036483">
    <property type="entry name" value="PWI_dom_sf"/>
</dbReference>
<evidence type="ECO:0000259" key="3">
    <source>
        <dbReference type="PROSITE" id="PS51025"/>
    </source>
</evidence>
<protein>
    <recommendedName>
        <fullName evidence="3">PWI domain-containing protein</fullName>
    </recommendedName>
</protein>
<sequence length="355" mass="41891">MASGANFFRGTSLDQDSRFFNHHKKLLAKMKFPASFGQKVNIAKVNKDVIHQWVTEKIQEVLGFEDDIVISMACNLLEPPNPLEPLDPKEMQVALTGFLEGDAAAFMKELWELLLSAQENPTGIPQIFLERKKKEMELKRAAEAHAREKLQKKIQDMNATNKNHSTQLRAQDQSSRRPESREQRPRGRQRSRDRRERSRSPNHRRRRSSSASPRSKKLSPRRERKDKKSSLSPARGKDKERKSSPSPRAERRRKHSSPSPQKKSRKQRSPSPEKTKENRKSSSPQSRHRRSPRRSRRSRSRERRRRSPEYRRRSRSRDRRSPSKDEFQREKRRRKTSTEDEESRLRKKAIESLKK</sequence>
<feature type="compositionally biased region" description="Basic and acidic residues" evidence="2">
    <location>
        <begin position="220"/>
        <end position="243"/>
    </location>
</feature>
<feature type="non-terminal residue" evidence="4">
    <location>
        <position position="355"/>
    </location>
</feature>
<dbReference type="AlphaFoldDB" id="A0A1W0A5R0"/>
<dbReference type="OrthoDB" id="163257at2759"/>
<feature type="compositionally biased region" description="Polar residues" evidence="2">
    <location>
        <begin position="157"/>
        <end position="172"/>
    </location>
</feature>
<feature type="compositionally biased region" description="Basic residues" evidence="2">
    <location>
        <begin position="250"/>
        <end position="268"/>
    </location>
</feature>
<dbReference type="InterPro" id="IPR002483">
    <property type="entry name" value="PWI_dom"/>
</dbReference>
<dbReference type="GO" id="GO:0005681">
    <property type="term" value="C:spliceosomal complex"/>
    <property type="evidence" value="ECO:0007669"/>
    <property type="project" value="TreeGrafter"/>
</dbReference>
<dbReference type="GO" id="GO:0006397">
    <property type="term" value="P:mRNA processing"/>
    <property type="evidence" value="ECO:0007669"/>
    <property type="project" value="UniProtKB-KW"/>
</dbReference>
<feature type="compositionally biased region" description="Basic and acidic residues" evidence="2">
    <location>
        <begin position="174"/>
        <end position="185"/>
    </location>
</feature>
<dbReference type="Proteomes" id="UP000243217">
    <property type="component" value="Unassembled WGS sequence"/>
</dbReference>
<comment type="caution">
    <text evidence="4">The sequence shown here is derived from an EMBL/GenBank/DDBJ whole genome shotgun (WGS) entry which is preliminary data.</text>
</comment>
<dbReference type="STRING" id="74557.A0A1W0A5R0"/>
<reference evidence="4 5" key="1">
    <citation type="journal article" date="2014" name="Genome Biol. Evol.">
        <title>The secreted proteins of Achlya hypogyna and Thraustotheca clavata identify the ancestral oomycete secretome and reveal gene acquisitions by horizontal gene transfer.</title>
        <authorList>
            <person name="Misner I."/>
            <person name="Blouin N."/>
            <person name="Leonard G."/>
            <person name="Richards T.A."/>
            <person name="Lane C.E."/>
        </authorList>
    </citation>
    <scope>NUCLEOTIDE SEQUENCE [LARGE SCALE GENOMIC DNA]</scope>
    <source>
        <strain evidence="4 5">ATCC 34112</strain>
    </source>
</reference>
<feature type="compositionally biased region" description="Basic and acidic residues" evidence="2">
    <location>
        <begin position="319"/>
        <end position="329"/>
    </location>
</feature>